<proteinExistence type="predicted"/>
<protein>
    <submittedName>
        <fullName evidence="2">Uncharacterized protein</fullName>
    </submittedName>
</protein>
<evidence type="ECO:0000313" key="2">
    <source>
        <dbReference type="EnsemblMetazoa" id="ACOM042027-PA.1"/>
    </source>
</evidence>
<sequence>MGGKGYTLLENECKNGNDRECGVRASGAHSAVREWQADESLVTVVLRSVHIDLRCCERKEKKAADDNSLRRAQETSYGLRIRAHERQQQLEKDDQYYPNDNGCSFARTHSDA</sequence>
<reference evidence="2" key="1">
    <citation type="submission" date="2022-08" db="UniProtKB">
        <authorList>
            <consortium name="EnsemblMetazoa"/>
        </authorList>
    </citation>
    <scope>IDENTIFICATION</scope>
</reference>
<dbReference type="AlphaFoldDB" id="A0A8W7Q337"/>
<dbReference type="EnsemblMetazoa" id="ACOM042027-RA">
    <property type="protein sequence ID" value="ACOM042027-PA.1"/>
    <property type="gene ID" value="ACOM042027"/>
</dbReference>
<accession>A0A8W7Q337</accession>
<dbReference type="Proteomes" id="UP000075882">
    <property type="component" value="Unassembled WGS sequence"/>
</dbReference>
<evidence type="ECO:0000256" key="1">
    <source>
        <dbReference type="SAM" id="MobiDB-lite"/>
    </source>
</evidence>
<feature type="region of interest" description="Disordered" evidence="1">
    <location>
        <begin position="88"/>
        <end position="112"/>
    </location>
</feature>
<organism evidence="2">
    <name type="scientific">Anopheles coluzzii</name>
    <name type="common">African malaria mosquito</name>
    <dbReference type="NCBI Taxonomy" id="1518534"/>
    <lineage>
        <taxon>Eukaryota</taxon>
        <taxon>Metazoa</taxon>
        <taxon>Ecdysozoa</taxon>
        <taxon>Arthropoda</taxon>
        <taxon>Hexapoda</taxon>
        <taxon>Insecta</taxon>
        <taxon>Pterygota</taxon>
        <taxon>Neoptera</taxon>
        <taxon>Endopterygota</taxon>
        <taxon>Diptera</taxon>
        <taxon>Nematocera</taxon>
        <taxon>Culicoidea</taxon>
        <taxon>Culicidae</taxon>
        <taxon>Anophelinae</taxon>
        <taxon>Anopheles</taxon>
    </lineage>
</organism>
<name>A0A8W7Q337_ANOCL</name>